<keyword evidence="2" id="KW-0472">Membrane</keyword>
<gene>
    <name evidence="4" type="ORF">DTER00134_LOCUS11809</name>
</gene>
<dbReference type="SUPFAM" id="SSF53850">
    <property type="entry name" value="Periplasmic binding protein-like II"/>
    <property type="match status" value="1"/>
</dbReference>
<feature type="transmembrane region" description="Helical" evidence="2">
    <location>
        <begin position="452"/>
        <end position="474"/>
    </location>
</feature>
<dbReference type="EMBL" id="HBIP01019888">
    <property type="protein sequence ID" value="CAE0496736.1"/>
    <property type="molecule type" value="Transcribed_RNA"/>
</dbReference>
<dbReference type="Pfam" id="PF00405">
    <property type="entry name" value="Transferrin"/>
    <property type="match status" value="1"/>
</dbReference>
<dbReference type="GO" id="GO:0005576">
    <property type="term" value="C:extracellular region"/>
    <property type="evidence" value="ECO:0007669"/>
    <property type="project" value="InterPro"/>
</dbReference>
<dbReference type="CDD" id="cd13529">
    <property type="entry name" value="PBP2_transferrin"/>
    <property type="match status" value="1"/>
</dbReference>
<dbReference type="PRINTS" id="PR00422">
    <property type="entry name" value="TRANSFERRIN"/>
</dbReference>
<evidence type="ECO:0000256" key="2">
    <source>
        <dbReference type="SAM" id="Phobius"/>
    </source>
</evidence>
<dbReference type="PROSITE" id="PS51408">
    <property type="entry name" value="TRANSFERRIN_LIKE_4"/>
    <property type="match status" value="1"/>
</dbReference>
<keyword evidence="2" id="KW-0812">Transmembrane</keyword>
<name>A0A7S3QXX0_DUNTE</name>
<keyword evidence="1" id="KW-0677">Repeat</keyword>
<dbReference type="SMART" id="SM00094">
    <property type="entry name" value="TR_FER"/>
    <property type="match status" value="1"/>
</dbReference>
<protein>
    <recommendedName>
        <fullName evidence="3">Transferrin-like domain-containing protein</fullName>
    </recommendedName>
</protein>
<evidence type="ECO:0000256" key="1">
    <source>
        <dbReference type="ARBA" id="ARBA00022737"/>
    </source>
</evidence>
<evidence type="ECO:0000259" key="3">
    <source>
        <dbReference type="PROSITE" id="PS51408"/>
    </source>
</evidence>
<dbReference type="Gene3D" id="3.40.190.10">
    <property type="entry name" value="Periplasmic binding protein-like II"/>
    <property type="match status" value="2"/>
</dbReference>
<accession>A0A7S3QXX0</accession>
<organism evidence="4">
    <name type="scientific">Dunaliella tertiolecta</name>
    <name type="common">Green alga</name>
    <dbReference type="NCBI Taxonomy" id="3047"/>
    <lineage>
        <taxon>Eukaryota</taxon>
        <taxon>Viridiplantae</taxon>
        <taxon>Chlorophyta</taxon>
        <taxon>core chlorophytes</taxon>
        <taxon>Chlorophyceae</taxon>
        <taxon>CS clade</taxon>
        <taxon>Chlamydomonadales</taxon>
        <taxon>Dunaliellaceae</taxon>
        <taxon>Dunaliella</taxon>
    </lineage>
</organism>
<keyword evidence="2" id="KW-1133">Transmembrane helix</keyword>
<dbReference type="InterPro" id="IPR001156">
    <property type="entry name" value="Transferrin-like_dom"/>
</dbReference>
<proteinExistence type="predicted"/>
<dbReference type="AlphaFoldDB" id="A0A7S3QXX0"/>
<feature type="domain" description="Transferrin-like" evidence="3">
    <location>
        <begin position="83"/>
        <end position="430"/>
    </location>
</feature>
<dbReference type="PROSITE" id="PS00206">
    <property type="entry name" value="TRANSFERRIN_LIKE_2"/>
    <property type="match status" value="1"/>
</dbReference>
<dbReference type="PANTHER" id="PTHR11485">
    <property type="entry name" value="TRANSFERRIN"/>
    <property type="match status" value="1"/>
</dbReference>
<dbReference type="InterPro" id="IPR018195">
    <property type="entry name" value="Transferrin_Fe_BS"/>
</dbReference>
<reference evidence="4" key="1">
    <citation type="submission" date="2021-01" db="EMBL/GenBank/DDBJ databases">
        <authorList>
            <person name="Corre E."/>
            <person name="Pelletier E."/>
            <person name="Niang G."/>
            <person name="Scheremetjew M."/>
            <person name="Finn R."/>
            <person name="Kale V."/>
            <person name="Holt S."/>
            <person name="Cochrane G."/>
            <person name="Meng A."/>
            <person name="Brown T."/>
            <person name="Cohen L."/>
        </authorList>
    </citation>
    <scope>NUCLEOTIDE SEQUENCE</scope>
    <source>
        <strain evidence="4">CCMP1320</strain>
    </source>
</reference>
<evidence type="ECO:0000313" key="4">
    <source>
        <dbReference type="EMBL" id="CAE0496736.1"/>
    </source>
</evidence>
<sequence length="531" mass="58142">MMSTDKFANSDLGKNVINYATGDAGGDSFLAGTKAINGRDDFLWQPEAQDLEKVTGSFEGSADSFFQSYNQFDKVRTLGQETVRFCAPFPVSDKPRFVARCAEYLSNFNRDNLKWTCVVGGDSRTCMQMVKDGDAEITKFGGNELFTAYTEFDLEPVVAEIYEGTNKASYKAVAVMRRQDCEQLEQNLAPNAHPFAGLEGKKSCHTGYRKTAGWVLPVGTLFDLQLMPRTEIEGVQADAASVANFFEGVCAPGVTDEGPSIGGGHYQKLCALCENKQQCDKDDAYEGYEGALQCLINEEGDVAWVKHTTPLTRLPSEREDLRLLCPRTGSSTASLCREVDRWEDCSYADAPGHAWVGRPNWHSTVAGKAAVKSLEMASKDTFFLAFTTFDDFEDFPLQSSALRLEGVENPTNFEAYFGSEAFRAFSNIRGLDQAQGKSSEDSEDDGLTGGEIAGIVVAVVVGTPLIILIIVFIVKKRRGGDMSMDISMPKLKNPFRRTAPPNVGEGYKVYNPTMDFNGGRMPPAPADAVKV</sequence>